<accession>A0A815L711</accession>
<organism evidence="1 2">
    <name type="scientific">Adineta ricciae</name>
    <name type="common">Rotifer</name>
    <dbReference type="NCBI Taxonomy" id="249248"/>
    <lineage>
        <taxon>Eukaryota</taxon>
        <taxon>Metazoa</taxon>
        <taxon>Spiralia</taxon>
        <taxon>Gnathifera</taxon>
        <taxon>Rotifera</taxon>
        <taxon>Eurotatoria</taxon>
        <taxon>Bdelloidea</taxon>
        <taxon>Adinetida</taxon>
        <taxon>Adinetidae</taxon>
        <taxon>Adineta</taxon>
    </lineage>
</organism>
<dbReference type="InterPro" id="IPR022709">
    <property type="entry name" value="SCAI"/>
</dbReference>
<protein>
    <recommendedName>
        <fullName evidence="3">Protein SCAI</fullName>
    </recommendedName>
</protein>
<dbReference type="Proteomes" id="UP000663828">
    <property type="component" value="Unassembled WGS sequence"/>
</dbReference>
<dbReference type="GO" id="GO:0003714">
    <property type="term" value="F:transcription corepressor activity"/>
    <property type="evidence" value="ECO:0007669"/>
    <property type="project" value="InterPro"/>
</dbReference>
<reference evidence="1" key="1">
    <citation type="submission" date="2021-02" db="EMBL/GenBank/DDBJ databases">
        <authorList>
            <person name="Nowell W R."/>
        </authorList>
    </citation>
    <scope>NUCLEOTIDE SEQUENCE</scope>
</reference>
<dbReference type="EMBL" id="CAJNOR010003332">
    <property type="protein sequence ID" value="CAF1403077.1"/>
    <property type="molecule type" value="Genomic_DNA"/>
</dbReference>
<gene>
    <name evidence="1" type="ORF">XAT740_LOCUS34255</name>
</gene>
<dbReference type="GO" id="GO:0006351">
    <property type="term" value="P:DNA-templated transcription"/>
    <property type="evidence" value="ECO:0007669"/>
    <property type="project" value="InterPro"/>
</dbReference>
<evidence type="ECO:0008006" key="3">
    <source>
        <dbReference type="Google" id="ProtNLM"/>
    </source>
</evidence>
<dbReference type="PANTHER" id="PTHR21243">
    <property type="entry name" value="PROTEIN SCAI"/>
    <property type="match status" value="1"/>
</dbReference>
<sequence>VDSNNSTVFQHMPNLFGQPFVSLLSPVKLPVTFHEYQNKGSLFTLFLTSPAFAFCFVCHLNNLTNEQWNLCQENVNKIILEITKNFFKSKLVDHSIYPFLTDEFLRLFLARFVFCYAVLRLHRAFKGSGFYPSSQPQLSNDLLENVQVHRMILELSASLNVRQLFLEGPLISGESSHQ</sequence>
<feature type="non-terminal residue" evidence="1">
    <location>
        <position position="1"/>
    </location>
</feature>
<keyword evidence="2" id="KW-1185">Reference proteome</keyword>
<dbReference type="AlphaFoldDB" id="A0A815L711"/>
<dbReference type="Pfam" id="PF12070">
    <property type="entry name" value="SCAI"/>
    <property type="match status" value="1"/>
</dbReference>
<proteinExistence type="predicted"/>
<evidence type="ECO:0000313" key="2">
    <source>
        <dbReference type="Proteomes" id="UP000663828"/>
    </source>
</evidence>
<name>A0A815L711_ADIRI</name>
<comment type="caution">
    <text evidence="1">The sequence shown here is derived from an EMBL/GenBank/DDBJ whole genome shotgun (WGS) entry which is preliminary data.</text>
</comment>
<evidence type="ECO:0000313" key="1">
    <source>
        <dbReference type="EMBL" id="CAF1403077.1"/>
    </source>
</evidence>